<dbReference type="Proteomes" id="UP000019131">
    <property type="component" value="Unassembled WGS sequence"/>
</dbReference>
<evidence type="ECO:0000313" key="1">
    <source>
        <dbReference type="EMBL" id="GAE83964.1"/>
    </source>
</evidence>
<dbReference type="EMBL" id="BAIV01000012">
    <property type="protein sequence ID" value="GAE83964.1"/>
    <property type="molecule type" value="Genomic_DNA"/>
</dbReference>
<keyword evidence="2" id="KW-1185">Reference proteome</keyword>
<name>W4UU13_9BACE</name>
<sequence>MYQITNQAFTAKSDYDYISFALTRPNSLFTDEALHTSNTGEIVYSKTTSAG</sequence>
<gene>
    <name evidence="1" type="ORF">JCM10512_2272</name>
</gene>
<proteinExistence type="predicted"/>
<comment type="caution">
    <text evidence="1">The sequence shown here is derived from an EMBL/GenBank/DDBJ whole genome shotgun (WGS) entry which is preliminary data.</text>
</comment>
<organism evidence="1 2">
    <name type="scientific">Bacteroides reticulotermitis JCM 10512</name>
    <dbReference type="NCBI Taxonomy" id="1445607"/>
    <lineage>
        <taxon>Bacteria</taxon>
        <taxon>Pseudomonadati</taxon>
        <taxon>Bacteroidota</taxon>
        <taxon>Bacteroidia</taxon>
        <taxon>Bacteroidales</taxon>
        <taxon>Bacteroidaceae</taxon>
        <taxon>Bacteroides</taxon>
    </lineage>
</organism>
<evidence type="ECO:0000313" key="2">
    <source>
        <dbReference type="Proteomes" id="UP000019131"/>
    </source>
</evidence>
<accession>W4UU13</accession>
<protein>
    <submittedName>
        <fullName evidence="1">Uncharacterized protein</fullName>
    </submittedName>
</protein>
<dbReference type="AlphaFoldDB" id="W4UU13"/>
<reference evidence="1 2" key="1">
    <citation type="journal article" date="2014" name="Genome Announc.">
        <title>Draft Genome Sequence of Bacteroides reticulotermitis Strain JCM 10512T, Isolated from the Gut of a Termite.</title>
        <authorList>
            <person name="Yuki M."/>
            <person name="Oshima K."/>
            <person name="Suda W."/>
            <person name="Sakamoto M."/>
            <person name="Iida T."/>
            <person name="Hattori M."/>
            <person name="Ohkuma M."/>
        </authorList>
    </citation>
    <scope>NUCLEOTIDE SEQUENCE [LARGE SCALE GENOMIC DNA]</scope>
    <source>
        <strain evidence="1 2">JCM 10512</strain>
    </source>
</reference>